<dbReference type="HOGENOM" id="CLU_030571_5_1_2"/>
<dbReference type="AlphaFoldDB" id="W0I4X1"/>
<dbReference type="RefSeq" id="WP_042679193.1">
    <property type="nucleotide sequence ID" value="NZ_CP006965.1"/>
</dbReference>
<dbReference type="SUPFAM" id="SSF56281">
    <property type="entry name" value="Metallo-hydrolase/oxidoreductase"/>
    <property type="match status" value="1"/>
</dbReference>
<dbReference type="InterPro" id="IPR001279">
    <property type="entry name" value="Metallo-B-lactamas"/>
</dbReference>
<reference evidence="2 3" key="1">
    <citation type="journal article" date="2014" name="Int. J. Syst. Evol. Microbiol.">
        <title>Thermococcus paralvinellae sp. nov. and Thermococcus cleftensis sp. nov. of hyperthermophilic heterotrophs from deep-sea hydrothermal vents.</title>
        <authorList>
            <person name="Hensley S.A."/>
            <person name="Jung J.H."/>
            <person name="Park C.S."/>
            <person name="Holden J.F."/>
        </authorList>
    </citation>
    <scope>NUCLEOTIDE SEQUENCE [LARGE SCALE GENOMIC DNA]</scope>
    <source>
        <strain evidence="2 3">ES1</strain>
    </source>
</reference>
<dbReference type="InterPro" id="IPR050662">
    <property type="entry name" value="Sec-metab_biosynth-thioest"/>
</dbReference>
<dbReference type="EMBL" id="CP006965">
    <property type="protein sequence ID" value="AHF79475.1"/>
    <property type="molecule type" value="Genomic_DNA"/>
</dbReference>
<dbReference type="InterPro" id="IPR036866">
    <property type="entry name" value="RibonucZ/Hydroxyglut_hydro"/>
</dbReference>
<evidence type="ECO:0000313" key="3">
    <source>
        <dbReference type="Proteomes" id="UP000019027"/>
    </source>
</evidence>
<evidence type="ECO:0000259" key="1">
    <source>
        <dbReference type="SMART" id="SM00849"/>
    </source>
</evidence>
<name>W0I4X1_9EURY</name>
<gene>
    <name evidence="2" type="ORF">TES1_0078</name>
</gene>
<dbReference type="SMART" id="SM00849">
    <property type="entry name" value="Lactamase_B"/>
    <property type="match status" value="1"/>
</dbReference>
<dbReference type="KEGG" id="ths:TES1_0078"/>
<evidence type="ECO:0000313" key="2">
    <source>
        <dbReference type="EMBL" id="AHF79475.1"/>
    </source>
</evidence>
<dbReference type="CDD" id="cd06262">
    <property type="entry name" value="metallo-hydrolase-like_MBL-fold"/>
    <property type="match status" value="1"/>
</dbReference>
<dbReference type="PANTHER" id="PTHR23131">
    <property type="entry name" value="ENDORIBONUCLEASE LACTB2"/>
    <property type="match status" value="1"/>
</dbReference>
<feature type="domain" description="Metallo-beta-lactamase" evidence="1">
    <location>
        <begin position="24"/>
        <end position="203"/>
    </location>
</feature>
<organism evidence="2 3">
    <name type="scientific">Thermococcus paralvinellae</name>
    <dbReference type="NCBI Taxonomy" id="582419"/>
    <lineage>
        <taxon>Archaea</taxon>
        <taxon>Methanobacteriati</taxon>
        <taxon>Methanobacteriota</taxon>
        <taxon>Thermococci</taxon>
        <taxon>Thermococcales</taxon>
        <taxon>Thermococcaceae</taxon>
        <taxon>Thermococcus</taxon>
    </lineage>
</organism>
<keyword evidence="3" id="KW-1185">Reference proteome</keyword>
<proteinExistence type="predicted"/>
<sequence>MQADFPIVKKIMKDLYQIKPGKLSSHVYLILGDINILIDSGTAGDFPKLKEGLNYVGVKPEDINIVINTHEHFDHIGGNIYLQKHSLTGAYKYAAVKIVYGDDEVTHCRAHGQEVIGYKVHLWMNHEDVIDAGRWFLKVIHTPGHTSGSMCLYEPRKRILFSGDTLFANGVISNIYDSGSLGEYFNSLRRLNTLKIKLLLPGHGWISENVEEDIEKTIKGVINRFPEAEKLKRLFSGE</sequence>
<dbReference type="GeneID" id="24907793"/>
<dbReference type="Proteomes" id="UP000019027">
    <property type="component" value="Chromosome"/>
</dbReference>
<dbReference type="STRING" id="582419.TES1_0078"/>
<dbReference type="Gene3D" id="3.60.15.10">
    <property type="entry name" value="Ribonuclease Z/Hydroxyacylglutathione hydrolase-like"/>
    <property type="match status" value="1"/>
</dbReference>
<protein>
    <recommendedName>
        <fullName evidence="1">Metallo-beta-lactamase domain-containing protein</fullName>
    </recommendedName>
</protein>
<dbReference type="Pfam" id="PF00753">
    <property type="entry name" value="Lactamase_B"/>
    <property type="match status" value="1"/>
</dbReference>
<accession>W0I4X1</accession>
<dbReference type="PANTHER" id="PTHR23131:SF0">
    <property type="entry name" value="ENDORIBONUCLEASE LACTB2"/>
    <property type="match status" value="1"/>
</dbReference>